<organism evidence="1 2">
    <name type="scientific">Flemingia macrophylla</name>
    <dbReference type="NCBI Taxonomy" id="520843"/>
    <lineage>
        <taxon>Eukaryota</taxon>
        <taxon>Viridiplantae</taxon>
        <taxon>Streptophyta</taxon>
        <taxon>Embryophyta</taxon>
        <taxon>Tracheophyta</taxon>
        <taxon>Spermatophyta</taxon>
        <taxon>Magnoliopsida</taxon>
        <taxon>eudicotyledons</taxon>
        <taxon>Gunneridae</taxon>
        <taxon>Pentapetalae</taxon>
        <taxon>rosids</taxon>
        <taxon>fabids</taxon>
        <taxon>Fabales</taxon>
        <taxon>Fabaceae</taxon>
        <taxon>Papilionoideae</taxon>
        <taxon>50 kb inversion clade</taxon>
        <taxon>NPAAA clade</taxon>
        <taxon>indigoferoid/millettioid clade</taxon>
        <taxon>Phaseoleae</taxon>
        <taxon>Flemingia</taxon>
    </lineage>
</organism>
<dbReference type="EMBL" id="JBGMDY010000010">
    <property type="protein sequence ID" value="KAL2321381.1"/>
    <property type="molecule type" value="Genomic_DNA"/>
</dbReference>
<dbReference type="PANTHER" id="PTHR37242">
    <property type="entry name" value="OS09G0569450 PROTEIN"/>
    <property type="match status" value="1"/>
</dbReference>
<accession>A0ABD1LD36</accession>
<comment type="caution">
    <text evidence="1">The sequence shown here is derived from an EMBL/GenBank/DDBJ whole genome shotgun (WGS) entry which is preliminary data.</text>
</comment>
<dbReference type="PANTHER" id="PTHR37242:SF1">
    <property type="entry name" value="OS09G0569450 PROTEIN"/>
    <property type="match status" value="1"/>
</dbReference>
<reference evidence="1 2" key="1">
    <citation type="submission" date="2024-08" db="EMBL/GenBank/DDBJ databases">
        <title>Insights into the chromosomal genome structure of Flemingia macrophylla.</title>
        <authorList>
            <person name="Ding Y."/>
            <person name="Zhao Y."/>
            <person name="Bi W."/>
            <person name="Wu M."/>
            <person name="Zhao G."/>
            <person name="Gong Y."/>
            <person name="Li W."/>
            <person name="Zhang P."/>
        </authorList>
    </citation>
    <scope>NUCLEOTIDE SEQUENCE [LARGE SCALE GENOMIC DNA]</scope>
    <source>
        <strain evidence="1">DYQJB</strain>
        <tissue evidence="1">Leaf</tissue>
    </source>
</reference>
<evidence type="ECO:0000313" key="1">
    <source>
        <dbReference type="EMBL" id="KAL2321381.1"/>
    </source>
</evidence>
<keyword evidence="2" id="KW-1185">Reference proteome</keyword>
<evidence type="ECO:0000313" key="2">
    <source>
        <dbReference type="Proteomes" id="UP001603857"/>
    </source>
</evidence>
<dbReference type="Proteomes" id="UP001603857">
    <property type="component" value="Unassembled WGS sequence"/>
</dbReference>
<proteinExistence type="predicted"/>
<dbReference type="AlphaFoldDB" id="A0ABD1LD36"/>
<protein>
    <submittedName>
        <fullName evidence="1">Uncharacterized protein</fullName>
    </submittedName>
</protein>
<sequence length="83" mass="9617">MLINDNSNLLFCEISIIVKVVGIIKRKALIKDLAAIYHAECLAYCQELLELQAKWEEPFIDVKTPEESKKETARPSKRMKKLR</sequence>
<gene>
    <name evidence="1" type="ORF">Fmac_030350</name>
</gene>
<name>A0ABD1LD36_9FABA</name>